<evidence type="ECO:0000259" key="2">
    <source>
        <dbReference type="Pfam" id="PF24729"/>
    </source>
</evidence>
<dbReference type="InterPro" id="IPR056098">
    <property type="entry name" value="Acb2/Tad1_hairpin"/>
</dbReference>
<feature type="domain" description="Acb2/Tad1 hairpin" evidence="2">
    <location>
        <begin position="51"/>
        <end position="113"/>
    </location>
</feature>
<sequence length="126" mass="13849">MTTNAQKDFQIVDLTPYGDITANLANQQMHITNNLNEDGLPFGGSASAIGLHVDFQKGPLGENGHNGCFVEDLLIAAIERLEFYQASKFNCAANAKAIHHLRIGLKELEMRTAERKERGVEGTHEV</sequence>
<proteinExistence type="predicted"/>
<evidence type="ECO:0000313" key="3">
    <source>
        <dbReference type="EMBL" id="AWY10120.1"/>
    </source>
</evidence>
<organism evidence="3 4">
    <name type="scientific">Vibrio phage VP-1</name>
    <dbReference type="NCBI Taxonomy" id="2234088"/>
    <lineage>
        <taxon>Viruses</taxon>
        <taxon>Duplodnaviria</taxon>
        <taxon>Heunggongvirae</taxon>
        <taxon>Uroviricota</taxon>
        <taxon>Caudoviricetes</taxon>
        <taxon>Pantevenvirales</taxon>
        <taxon>Ackermannviridae</taxon>
        <taxon>Vapseptimavirus</taxon>
        <taxon>Vapseptimavirus VAP7</taxon>
    </lineage>
</organism>
<dbReference type="EMBL" id="MH363700">
    <property type="protein sequence ID" value="AWY10120.1"/>
    <property type="molecule type" value="Genomic_DNA"/>
</dbReference>
<dbReference type="Pfam" id="PF24729">
    <property type="entry name" value="Acb2_Tad1_hairpin"/>
    <property type="match status" value="1"/>
</dbReference>
<evidence type="ECO:0000256" key="1">
    <source>
        <dbReference type="ARBA" id="ARBA00022741"/>
    </source>
</evidence>
<evidence type="ECO:0000313" key="4">
    <source>
        <dbReference type="Proteomes" id="UP000305753"/>
    </source>
</evidence>
<dbReference type="Proteomes" id="UP000305753">
    <property type="component" value="Segment"/>
</dbReference>
<protein>
    <recommendedName>
        <fullName evidence="2">Acb2/Tad1 hairpin domain-containing protein</fullName>
    </recommendedName>
</protein>
<accession>A0A4V0NRU7</accession>
<keyword evidence="1" id="KW-0547">Nucleotide-binding</keyword>
<name>A0A4V0NRU7_9CAUD</name>
<reference evidence="3 4" key="1">
    <citation type="submission" date="2018-05" db="EMBL/GenBank/DDBJ databases">
        <title>Whole genome sequencing of Vibrio phage VP-1.</title>
        <authorList>
            <person name="Nandita M."/>
            <person name="Bhat S.G."/>
        </authorList>
    </citation>
    <scope>NUCLEOTIDE SEQUENCE [LARGE SCALE GENOMIC DNA]</scope>
</reference>